<dbReference type="Proteomes" id="UP000199283">
    <property type="component" value="Unassembled WGS sequence"/>
</dbReference>
<sequence>MTSDDPATHLRMSLREVVSAAPTKTLVAAGVLGLMWGPILASVLQVADMPPQAMTTAPLDISLTAVSGGPTTSDVSSATPVPITGSSANGSISSDHSVDQTAPARVSSVSSDEIASIADQDAALDRLSTMTRFYRLSNAGPSESSTSSVPGFQTKD</sequence>
<keyword evidence="3" id="KW-1185">Reference proteome</keyword>
<evidence type="ECO:0000313" key="3">
    <source>
        <dbReference type="Proteomes" id="UP000199283"/>
    </source>
</evidence>
<accession>A0A1H7R6Y6</accession>
<organism evidence="2 3">
    <name type="scientific">Jannaschia helgolandensis</name>
    <dbReference type="NCBI Taxonomy" id="188906"/>
    <lineage>
        <taxon>Bacteria</taxon>
        <taxon>Pseudomonadati</taxon>
        <taxon>Pseudomonadota</taxon>
        <taxon>Alphaproteobacteria</taxon>
        <taxon>Rhodobacterales</taxon>
        <taxon>Roseobacteraceae</taxon>
        <taxon>Jannaschia</taxon>
    </lineage>
</organism>
<proteinExistence type="predicted"/>
<feature type="compositionally biased region" description="Polar residues" evidence="1">
    <location>
        <begin position="69"/>
        <end position="95"/>
    </location>
</feature>
<evidence type="ECO:0000256" key="1">
    <source>
        <dbReference type="SAM" id="MobiDB-lite"/>
    </source>
</evidence>
<feature type="region of interest" description="Disordered" evidence="1">
    <location>
        <begin position="67"/>
        <end position="112"/>
    </location>
</feature>
<reference evidence="2 3" key="1">
    <citation type="submission" date="2016-10" db="EMBL/GenBank/DDBJ databases">
        <authorList>
            <person name="de Groot N.N."/>
        </authorList>
    </citation>
    <scope>NUCLEOTIDE SEQUENCE [LARGE SCALE GENOMIC DNA]</scope>
    <source>
        <strain evidence="2 3">DSM 14858</strain>
    </source>
</reference>
<protein>
    <submittedName>
        <fullName evidence="2">Uncharacterized protein</fullName>
    </submittedName>
</protein>
<gene>
    <name evidence="2" type="ORF">SAMN04488526_2964</name>
</gene>
<feature type="compositionally biased region" description="Polar residues" evidence="1">
    <location>
        <begin position="139"/>
        <end position="156"/>
    </location>
</feature>
<name>A0A1H7R6Y6_9RHOB</name>
<evidence type="ECO:0000313" key="2">
    <source>
        <dbReference type="EMBL" id="SEL56010.1"/>
    </source>
</evidence>
<dbReference type="RefSeq" id="WP_092764107.1">
    <property type="nucleotide sequence ID" value="NZ_FNZQ01000006.1"/>
</dbReference>
<dbReference type="EMBL" id="FNZQ01000006">
    <property type="protein sequence ID" value="SEL56010.1"/>
    <property type="molecule type" value="Genomic_DNA"/>
</dbReference>
<feature type="region of interest" description="Disordered" evidence="1">
    <location>
        <begin position="136"/>
        <end position="156"/>
    </location>
</feature>
<dbReference type="AlphaFoldDB" id="A0A1H7R6Y6"/>
<dbReference type="OrthoDB" id="9977927at2"/>